<keyword evidence="3" id="KW-1185">Reference proteome</keyword>
<feature type="non-terminal residue" evidence="2">
    <location>
        <position position="1"/>
    </location>
</feature>
<dbReference type="AlphaFoldDB" id="A0A8H4SQ90"/>
<evidence type="ECO:0000256" key="1">
    <source>
        <dbReference type="SAM" id="MobiDB-lite"/>
    </source>
</evidence>
<evidence type="ECO:0000313" key="2">
    <source>
        <dbReference type="EMBL" id="KAF4943764.1"/>
    </source>
</evidence>
<name>A0A8H4SQ90_9HYPO</name>
<sequence>CPGPLSAKEGQVKDHPKGDIPTSAEQPRAAPGRRPFSSDIGLASGQRAGWGGTGVSCDLLQQLQASAADELFCALCLALCGPAQA</sequence>
<comment type="caution">
    <text evidence="2">The sequence shown here is derived from an EMBL/GenBank/DDBJ whole genome shotgun (WGS) entry which is preliminary data.</text>
</comment>
<dbReference type="Proteomes" id="UP000622797">
    <property type="component" value="Unassembled WGS sequence"/>
</dbReference>
<feature type="region of interest" description="Disordered" evidence="1">
    <location>
        <begin position="1"/>
        <end position="43"/>
    </location>
</feature>
<evidence type="ECO:0000313" key="3">
    <source>
        <dbReference type="Proteomes" id="UP000622797"/>
    </source>
</evidence>
<proteinExistence type="predicted"/>
<accession>A0A8H4SQ90</accession>
<dbReference type="EMBL" id="JABEXW010001457">
    <property type="protein sequence ID" value="KAF4943764.1"/>
    <property type="molecule type" value="Genomic_DNA"/>
</dbReference>
<reference evidence="2" key="2">
    <citation type="submission" date="2020-05" db="EMBL/GenBank/DDBJ databases">
        <authorList>
            <person name="Kim H.-S."/>
            <person name="Proctor R.H."/>
            <person name="Brown D.W."/>
        </authorList>
    </citation>
    <scope>NUCLEOTIDE SEQUENCE</scope>
    <source>
        <strain evidence="2">NRRL 20472</strain>
    </source>
</reference>
<protein>
    <submittedName>
        <fullName evidence="2">Uncharacterized protein</fullName>
    </submittedName>
</protein>
<organism evidence="2 3">
    <name type="scientific">Fusarium sarcochroum</name>
    <dbReference type="NCBI Taxonomy" id="1208366"/>
    <lineage>
        <taxon>Eukaryota</taxon>
        <taxon>Fungi</taxon>
        <taxon>Dikarya</taxon>
        <taxon>Ascomycota</taxon>
        <taxon>Pezizomycotina</taxon>
        <taxon>Sordariomycetes</taxon>
        <taxon>Hypocreomycetidae</taxon>
        <taxon>Hypocreales</taxon>
        <taxon>Nectriaceae</taxon>
        <taxon>Fusarium</taxon>
        <taxon>Fusarium lateritium species complex</taxon>
    </lineage>
</organism>
<gene>
    <name evidence="2" type="ORF">FSARC_14836</name>
</gene>
<reference evidence="2" key="1">
    <citation type="journal article" date="2020" name="BMC Genomics">
        <title>Correction to: Identification and distribution of gene clusters required for synthesis of sphingolipid metabolism inhibitors in diverse species of the filamentous fungus Fusarium.</title>
        <authorList>
            <person name="Kim H.S."/>
            <person name="Lohmar J.M."/>
            <person name="Busman M."/>
            <person name="Brown D.W."/>
            <person name="Naumann T.A."/>
            <person name="Divon H.H."/>
            <person name="Lysoe E."/>
            <person name="Uhlig S."/>
            <person name="Proctor R.H."/>
        </authorList>
    </citation>
    <scope>NUCLEOTIDE SEQUENCE</scope>
    <source>
        <strain evidence="2">NRRL 20472</strain>
    </source>
</reference>